<proteinExistence type="predicted"/>
<dbReference type="WBParaSite" id="Pan_g20968.t1">
    <property type="protein sequence ID" value="Pan_g20968.t1"/>
    <property type="gene ID" value="Pan_g20968"/>
</dbReference>
<sequence length="118" mass="13294">MTVRIIYRSNAPSKNRSPPQSGVNGTGVPRSIRRRQHDRASHNAPNEWMDIRAIRIATFHSESSGDLPRCVTTDKAGECPATLAVIQTHLHEPKKTMPAFLFGRLDFFIFDEPSRQVP</sequence>
<feature type="region of interest" description="Disordered" evidence="1">
    <location>
        <begin position="7"/>
        <end position="46"/>
    </location>
</feature>
<name>A0A7E4VJP1_PANRE</name>
<dbReference type="AlphaFoldDB" id="A0A7E4VJP1"/>
<feature type="compositionally biased region" description="Polar residues" evidence="1">
    <location>
        <begin position="10"/>
        <end position="23"/>
    </location>
</feature>
<organism evidence="2 3">
    <name type="scientific">Panagrellus redivivus</name>
    <name type="common">Microworm</name>
    <dbReference type="NCBI Taxonomy" id="6233"/>
    <lineage>
        <taxon>Eukaryota</taxon>
        <taxon>Metazoa</taxon>
        <taxon>Ecdysozoa</taxon>
        <taxon>Nematoda</taxon>
        <taxon>Chromadorea</taxon>
        <taxon>Rhabditida</taxon>
        <taxon>Tylenchina</taxon>
        <taxon>Panagrolaimomorpha</taxon>
        <taxon>Panagrolaimoidea</taxon>
        <taxon>Panagrolaimidae</taxon>
        <taxon>Panagrellus</taxon>
    </lineage>
</organism>
<reference evidence="2" key="1">
    <citation type="journal article" date="2013" name="Genetics">
        <title>The draft genome and transcriptome of Panagrellus redivivus are shaped by the harsh demands of a free-living lifestyle.</title>
        <authorList>
            <person name="Srinivasan J."/>
            <person name="Dillman A.R."/>
            <person name="Macchietto M.G."/>
            <person name="Heikkinen L."/>
            <person name="Lakso M."/>
            <person name="Fracchia K.M."/>
            <person name="Antoshechkin I."/>
            <person name="Mortazavi A."/>
            <person name="Wong G."/>
            <person name="Sternberg P.W."/>
        </authorList>
    </citation>
    <scope>NUCLEOTIDE SEQUENCE [LARGE SCALE GENOMIC DNA]</scope>
    <source>
        <strain evidence="2">MT8872</strain>
    </source>
</reference>
<dbReference type="Proteomes" id="UP000492821">
    <property type="component" value="Unassembled WGS sequence"/>
</dbReference>
<evidence type="ECO:0000256" key="1">
    <source>
        <dbReference type="SAM" id="MobiDB-lite"/>
    </source>
</evidence>
<accession>A0A7E4VJP1</accession>
<evidence type="ECO:0000313" key="3">
    <source>
        <dbReference type="WBParaSite" id="Pan_g20968.t1"/>
    </source>
</evidence>
<protein>
    <submittedName>
        <fullName evidence="3">Uncharacterized protein</fullName>
    </submittedName>
</protein>
<keyword evidence="2" id="KW-1185">Reference proteome</keyword>
<reference evidence="3" key="2">
    <citation type="submission" date="2020-10" db="UniProtKB">
        <authorList>
            <consortium name="WormBaseParasite"/>
        </authorList>
    </citation>
    <scope>IDENTIFICATION</scope>
</reference>
<evidence type="ECO:0000313" key="2">
    <source>
        <dbReference type="Proteomes" id="UP000492821"/>
    </source>
</evidence>